<dbReference type="RefSeq" id="WP_014237779.1">
    <property type="nucleotide sequence ID" value="NC_016616.1"/>
</dbReference>
<dbReference type="PANTHER" id="PTHR23135:SF18">
    <property type="entry name" value="CYANOPHYCIN SYNTHETASE"/>
    <property type="match status" value="1"/>
</dbReference>
<dbReference type="Pfam" id="PF08245">
    <property type="entry name" value="Mur_ligase_M"/>
    <property type="match status" value="1"/>
</dbReference>
<dbReference type="InterPro" id="IPR011761">
    <property type="entry name" value="ATP-grasp"/>
</dbReference>
<evidence type="ECO:0000313" key="7">
    <source>
        <dbReference type="Proteomes" id="UP000005633"/>
    </source>
</evidence>
<dbReference type="GO" id="GO:0046872">
    <property type="term" value="F:metal ion binding"/>
    <property type="evidence" value="ECO:0007669"/>
    <property type="project" value="InterPro"/>
</dbReference>
<dbReference type="HOGENOM" id="CLU_016806_0_0_4"/>
<dbReference type="InterPro" id="IPR005479">
    <property type="entry name" value="CPAse_ATP-bd"/>
</dbReference>
<dbReference type="SUPFAM" id="SSF56059">
    <property type="entry name" value="Glutathione synthetase ATP-binding domain-like"/>
    <property type="match status" value="1"/>
</dbReference>
<dbReference type="NCBIfam" id="TIGR02068">
    <property type="entry name" value="cya_phycin_syn"/>
    <property type="match status" value="1"/>
</dbReference>
<dbReference type="Gene3D" id="3.30.470.20">
    <property type="entry name" value="ATP-grasp fold, B domain"/>
    <property type="match status" value="2"/>
</dbReference>
<dbReference type="OrthoDB" id="9803907at2"/>
<keyword evidence="3 4" id="KW-0067">ATP-binding</keyword>
<protein>
    <submittedName>
        <fullName evidence="6">Cyanophycin synthetase</fullName>
    </submittedName>
</protein>
<dbReference type="EMBL" id="CP003153">
    <property type="protein sequence ID" value="AEV27098.1"/>
    <property type="molecule type" value="Genomic_DNA"/>
</dbReference>
<evidence type="ECO:0000313" key="6">
    <source>
        <dbReference type="EMBL" id="AEV27098.1"/>
    </source>
</evidence>
<organism evidence="6 7">
    <name type="scientific">Azospira oryzae (strain ATCC BAA-33 / DSM 13638 / PS)</name>
    <name type="common">Dechlorosoma suillum</name>
    <dbReference type="NCBI Taxonomy" id="640081"/>
    <lineage>
        <taxon>Bacteria</taxon>
        <taxon>Pseudomonadati</taxon>
        <taxon>Pseudomonadota</taxon>
        <taxon>Betaproteobacteria</taxon>
        <taxon>Rhodocyclales</taxon>
        <taxon>Rhodocyclaceae</taxon>
        <taxon>Azospira</taxon>
    </lineage>
</organism>
<sequence length="722" mass="77789">MSHKTIKFLSITHLKGPNVWTYTPVLEALIDIGDLEDCPSNTIPGFYERLSSWLPGLVEHRCSYDERGGFLRRVEEGTWPGHIMEHVSLELQALAGMPGGFGRAREVPIRGVYKVVVTAWHEMVTRYALEAARDLVMAGIEDKPFDVAAAVSHLRELVDDYCLGPSTGCIVEAAESRHLPFIRLSTGNLVQLGYGSRQRRIWTAETDRTSAIAESISRDKDLTKSLLASCGVPVPEGVTVKSSEDAWEAAEDIGLPVVVKPSDGNHGRGVFTNLTTREEIETAFSVAQDEGSEVIVERFIPGNEHRLLVVGGRMVAASRGETAQVVGDGKSTVLELIELQLNSDPRRGNSEDHPLNRVRLDSAARLEVRRQGFEPDGVPPEGKVVVIQRNGNVSIDCTAEVHPDTAETVALAARIVGLDIAGVDLVVEDVSKPLADQGGAIVEVNAGPGLLMHIKPAAGEPQPVGKAIVEHLFPNGDSGRIPVVGISGGKGKTTVARVVTRLLELSGHYTGLACSTGLYLDRRLVEAGDRAQWDTARRVLMNRSVQAAVIENSATSIVTEGLAYDRCQVGVLTNFEPIEDLSKYYMDSPEKRFTTLRTQVDVVLPTGVAVLNAREPQLVEMAELCDGEVIYFAADPSLPVLAEHRSKGGRAVLLREGAVVLAKGWEETKLLDLAQVPMAAGGEAFQAENVLAAVATARALDIAPEVIRAGLETFVLDAAPAI</sequence>
<dbReference type="eggNOG" id="COG0769">
    <property type="taxonomic scope" value="Bacteria"/>
</dbReference>
<evidence type="ECO:0000256" key="1">
    <source>
        <dbReference type="ARBA" id="ARBA00022598"/>
    </source>
</evidence>
<keyword evidence="1" id="KW-0436">Ligase</keyword>
<dbReference type="PROSITE" id="PS50975">
    <property type="entry name" value="ATP_GRASP"/>
    <property type="match status" value="1"/>
</dbReference>
<reference evidence="6 7" key="1">
    <citation type="journal article" date="2012" name="J. Bacteriol.">
        <title>Complete genome sequence of the anaerobic perchlorate-reducing bacterium Azospira suillum strain PS.</title>
        <authorList>
            <person name="Byrne-Bailey K.G."/>
            <person name="Coates J.D."/>
        </authorList>
    </citation>
    <scope>NUCLEOTIDE SEQUENCE [LARGE SCALE GENOMIC DNA]</scope>
    <source>
        <strain evidence="7">ATCC BAA-33 / DSM 13638 / PS</strain>
    </source>
</reference>
<dbReference type="InterPro" id="IPR036565">
    <property type="entry name" value="Mur-like_cat_sf"/>
</dbReference>
<evidence type="ECO:0000256" key="2">
    <source>
        <dbReference type="ARBA" id="ARBA00022741"/>
    </source>
</evidence>
<name>G8QPZ1_AZOOP</name>
<dbReference type="GO" id="GO:0016881">
    <property type="term" value="F:acid-amino acid ligase activity"/>
    <property type="evidence" value="ECO:0007669"/>
    <property type="project" value="InterPro"/>
</dbReference>
<dbReference type="AlphaFoldDB" id="G8QPZ1"/>
<dbReference type="Proteomes" id="UP000005633">
    <property type="component" value="Chromosome"/>
</dbReference>
<dbReference type="STRING" id="640081.Dsui_2751"/>
<dbReference type="Pfam" id="PF18921">
    <property type="entry name" value="Cyanophycin_syn"/>
    <property type="match status" value="1"/>
</dbReference>
<proteinExistence type="predicted"/>
<dbReference type="InterPro" id="IPR044019">
    <property type="entry name" value="Cyanophycin_syn_N"/>
</dbReference>
<dbReference type="Pfam" id="PF02786">
    <property type="entry name" value="CPSase_L_D2"/>
    <property type="match status" value="1"/>
</dbReference>
<dbReference type="KEGG" id="dsu:Dsui_2751"/>
<dbReference type="Gene3D" id="3.40.1190.10">
    <property type="entry name" value="Mur-like, catalytic domain"/>
    <property type="match status" value="1"/>
</dbReference>
<evidence type="ECO:0000259" key="5">
    <source>
        <dbReference type="PROSITE" id="PS50975"/>
    </source>
</evidence>
<keyword evidence="2 4" id="KW-0547">Nucleotide-binding</keyword>
<dbReference type="InterPro" id="IPR011810">
    <property type="entry name" value="Cya_phycin_syn"/>
</dbReference>
<evidence type="ECO:0000256" key="4">
    <source>
        <dbReference type="PROSITE-ProRule" id="PRU00409"/>
    </source>
</evidence>
<dbReference type="NCBIfam" id="NF010623">
    <property type="entry name" value="PRK14016.1"/>
    <property type="match status" value="1"/>
</dbReference>
<dbReference type="InterPro" id="IPR013221">
    <property type="entry name" value="Mur_ligase_cen"/>
</dbReference>
<evidence type="ECO:0000256" key="3">
    <source>
        <dbReference type="ARBA" id="ARBA00022840"/>
    </source>
</evidence>
<gene>
    <name evidence="6" type="ordered locus">Dsui_2751</name>
</gene>
<dbReference type="PANTHER" id="PTHR23135">
    <property type="entry name" value="MUR LIGASE FAMILY MEMBER"/>
    <property type="match status" value="1"/>
</dbReference>
<dbReference type="GO" id="GO:0005524">
    <property type="term" value="F:ATP binding"/>
    <property type="evidence" value="ECO:0007669"/>
    <property type="project" value="UniProtKB-UniRule"/>
</dbReference>
<dbReference type="SUPFAM" id="SSF53623">
    <property type="entry name" value="MurD-like peptide ligases, catalytic domain"/>
    <property type="match status" value="1"/>
</dbReference>
<feature type="domain" description="ATP-grasp" evidence="5">
    <location>
        <begin position="224"/>
        <end position="473"/>
    </location>
</feature>
<dbReference type="eggNOG" id="COG0189">
    <property type="taxonomic scope" value="Bacteria"/>
</dbReference>
<accession>G8QPZ1</accession>